<accession>A0A2N5XRP7</accession>
<comment type="caution">
    <text evidence="9">The sequence shown here is derived from an EMBL/GenBank/DDBJ whole genome shotgun (WGS) entry which is preliminary data.</text>
</comment>
<evidence type="ECO:0000256" key="4">
    <source>
        <dbReference type="ARBA" id="ARBA00022692"/>
    </source>
</evidence>
<feature type="transmembrane region" description="Helical" evidence="7">
    <location>
        <begin position="213"/>
        <end position="240"/>
    </location>
</feature>
<dbReference type="OrthoDB" id="7834831at2"/>
<evidence type="ECO:0000256" key="3">
    <source>
        <dbReference type="ARBA" id="ARBA00022475"/>
    </source>
</evidence>
<protein>
    <submittedName>
        <fullName evidence="9">ABC transporter permease</fullName>
    </submittedName>
</protein>
<dbReference type="InterPro" id="IPR000515">
    <property type="entry name" value="MetI-like"/>
</dbReference>
<evidence type="ECO:0000313" key="10">
    <source>
        <dbReference type="Proteomes" id="UP000234881"/>
    </source>
</evidence>
<feature type="transmembrane region" description="Helical" evidence="7">
    <location>
        <begin position="260"/>
        <end position="279"/>
    </location>
</feature>
<comment type="subcellular location">
    <subcellularLocation>
        <location evidence="1 7">Cell membrane</location>
        <topology evidence="1 7">Multi-pass membrane protein</topology>
    </subcellularLocation>
</comment>
<dbReference type="CDD" id="cd06261">
    <property type="entry name" value="TM_PBP2"/>
    <property type="match status" value="1"/>
</dbReference>
<keyword evidence="2 7" id="KW-0813">Transport</keyword>
<keyword evidence="5 7" id="KW-1133">Transmembrane helix</keyword>
<evidence type="ECO:0000313" key="9">
    <source>
        <dbReference type="EMBL" id="PLW77192.1"/>
    </source>
</evidence>
<sequence length="291" mass="32571">MLVISFIAFVVITAMPSDPVDIAVRAWNLSATEETVAALRQQWGLDQPFLFRYLDWLSRFVQGDWGQSFQSGLPVLNQFLERLPVSFMLGFCGLGLAVIFAIPLGFFAALKPGGAIDRFSRFLSVFVQTIPAFWSGLMLLWILGAKLHWIRPFAQDLNAILMVILLIALHSTAVLARVYRKALSDFTTEPYFKTALSKGLSMRQVFWRHGNKAALFSLFAAVHSEAGWVIGGTATMEILFNFPGISQLLVQSIEARDQMILQAYVMVVALWMVTISIVVKVTQHLLDPRIT</sequence>
<dbReference type="GO" id="GO:0005886">
    <property type="term" value="C:plasma membrane"/>
    <property type="evidence" value="ECO:0007669"/>
    <property type="project" value="UniProtKB-SubCell"/>
</dbReference>
<dbReference type="PANTHER" id="PTHR43163:SF6">
    <property type="entry name" value="DIPEPTIDE TRANSPORT SYSTEM PERMEASE PROTEIN DPPB-RELATED"/>
    <property type="match status" value="1"/>
</dbReference>
<evidence type="ECO:0000256" key="7">
    <source>
        <dbReference type="RuleBase" id="RU363032"/>
    </source>
</evidence>
<evidence type="ECO:0000256" key="2">
    <source>
        <dbReference type="ARBA" id="ARBA00022448"/>
    </source>
</evidence>
<feature type="domain" description="ABC transmembrane type-1" evidence="8">
    <location>
        <begin position="83"/>
        <end position="279"/>
    </location>
</feature>
<reference evidence="9 10" key="1">
    <citation type="submission" date="2018-01" db="EMBL/GenBank/DDBJ databases">
        <title>The draft genome sequence of Cohaesibacter sp. H1304.</title>
        <authorList>
            <person name="Wang N.-N."/>
            <person name="Du Z.-J."/>
        </authorList>
    </citation>
    <scope>NUCLEOTIDE SEQUENCE [LARGE SCALE GENOMIC DNA]</scope>
    <source>
        <strain evidence="9 10">H1304</strain>
    </source>
</reference>
<name>A0A2N5XRP7_9HYPH</name>
<evidence type="ECO:0000256" key="1">
    <source>
        <dbReference type="ARBA" id="ARBA00004651"/>
    </source>
</evidence>
<feature type="transmembrane region" description="Helical" evidence="7">
    <location>
        <begin position="87"/>
        <end position="110"/>
    </location>
</feature>
<dbReference type="PROSITE" id="PS50928">
    <property type="entry name" value="ABC_TM1"/>
    <property type="match status" value="1"/>
</dbReference>
<dbReference type="EMBL" id="PKUQ01000019">
    <property type="protein sequence ID" value="PLW77192.1"/>
    <property type="molecule type" value="Genomic_DNA"/>
</dbReference>
<organism evidence="9 10">
    <name type="scientific">Cohaesibacter celericrescens</name>
    <dbReference type="NCBI Taxonomy" id="2067669"/>
    <lineage>
        <taxon>Bacteria</taxon>
        <taxon>Pseudomonadati</taxon>
        <taxon>Pseudomonadota</taxon>
        <taxon>Alphaproteobacteria</taxon>
        <taxon>Hyphomicrobiales</taxon>
        <taxon>Cohaesibacteraceae</taxon>
    </lineage>
</organism>
<dbReference type="Proteomes" id="UP000234881">
    <property type="component" value="Unassembled WGS sequence"/>
</dbReference>
<feature type="transmembrane region" description="Helical" evidence="7">
    <location>
        <begin position="122"/>
        <end position="145"/>
    </location>
</feature>
<feature type="transmembrane region" description="Helical" evidence="7">
    <location>
        <begin position="157"/>
        <end position="176"/>
    </location>
</feature>
<dbReference type="Pfam" id="PF00528">
    <property type="entry name" value="BPD_transp_1"/>
    <property type="match status" value="1"/>
</dbReference>
<dbReference type="Pfam" id="PF19300">
    <property type="entry name" value="BPD_transp_1_N"/>
    <property type="match status" value="1"/>
</dbReference>
<proteinExistence type="inferred from homology"/>
<keyword evidence="3" id="KW-1003">Cell membrane</keyword>
<evidence type="ECO:0000256" key="6">
    <source>
        <dbReference type="ARBA" id="ARBA00023136"/>
    </source>
</evidence>
<dbReference type="Gene3D" id="1.10.3720.10">
    <property type="entry name" value="MetI-like"/>
    <property type="match status" value="1"/>
</dbReference>
<keyword evidence="4 7" id="KW-0812">Transmembrane</keyword>
<dbReference type="GO" id="GO:0055085">
    <property type="term" value="P:transmembrane transport"/>
    <property type="evidence" value="ECO:0007669"/>
    <property type="project" value="InterPro"/>
</dbReference>
<dbReference type="AlphaFoldDB" id="A0A2N5XRP7"/>
<gene>
    <name evidence="9" type="ORF">C0081_10880</name>
</gene>
<keyword evidence="6 7" id="KW-0472">Membrane</keyword>
<dbReference type="InterPro" id="IPR035906">
    <property type="entry name" value="MetI-like_sf"/>
</dbReference>
<dbReference type="PANTHER" id="PTHR43163">
    <property type="entry name" value="DIPEPTIDE TRANSPORT SYSTEM PERMEASE PROTEIN DPPB-RELATED"/>
    <property type="match status" value="1"/>
</dbReference>
<comment type="similarity">
    <text evidence="7">Belongs to the binding-protein-dependent transport system permease family.</text>
</comment>
<keyword evidence="10" id="KW-1185">Reference proteome</keyword>
<dbReference type="InterPro" id="IPR045621">
    <property type="entry name" value="BPD_transp_1_N"/>
</dbReference>
<evidence type="ECO:0000256" key="5">
    <source>
        <dbReference type="ARBA" id="ARBA00022989"/>
    </source>
</evidence>
<dbReference type="SUPFAM" id="SSF161098">
    <property type="entry name" value="MetI-like"/>
    <property type="match status" value="1"/>
</dbReference>
<evidence type="ECO:0000259" key="8">
    <source>
        <dbReference type="PROSITE" id="PS50928"/>
    </source>
</evidence>